<comment type="subcellular location">
    <subcellularLocation>
        <location evidence="2">Secreted</location>
    </subcellularLocation>
</comment>
<dbReference type="InterPro" id="IPR049892">
    <property type="entry name" value="AA9"/>
</dbReference>
<evidence type="ECO:0000313" key="19">
    <source>
        <dbReference type="EMBL" id="EGO19771.1"/>
    </source>
</evidence>
<keyword evidence="12" id="KW-0624">Polysaccharide degradation</keyword>
<keyword evidence="6" id="KW-0136">Cellulose degradation</keyword>
<comment type="cofactor">
    <cofactor evidence="1">
        <name>Cu(2+)</name>
        <dbReference type="ChEBI" id="CHEBI:29036"/>
    </cofactor>
</comment>
<dbReference type="KEGG" id="sla:SERLADRAFT_478045"/>
<keyword evidence="5 17" id="KW-0732">Signal</keyword>
<feature type="compositionally biased region" description="Low complexity" evidence="16">
    <location>
        <begin position="253"/>
        <end position="281"/>
    </location>
</feature>
<dbReference type="EMBL" id="GL945442">
    <property type="protein sequence ID" value="EGO19771.1"/>
    <property type="molecule type" value="Genomic_DNA"/>
</dbReference>
<dbReference type="GO" id="GO:0016787">
    <property type="term" value="F:hydrolase activity"/>
    <property type="evidence" value="ECO:0007669"/>
    <property type="project" value="UniProtKB-KW"/>
</dbReference>
<evidence type="ECO:0000256" key="17">
    <source>
        <dbReference type="SAM" id="SignalP"/>
    </source>
</evidence>
<evidence type="ECO:0000256" key="1">
    <source>
        <dbReference type="ARBA" id="ARBA00001973"/>
    </source>
</evidence>
<organism>
    <name type="scientific">Serpula lacrymans var. lacrymans (strain S7.9)</name>
    <name type="common">Dry rot fungus</name>
    <dbReference type="NCBI Taxonomy" id="578457"/>
    <lineage>
        <taxon>Eukaryota</taxon>
        <taxon>Fungi</taxon>
        <taxon>Dikarya</taxon>
        <taxon>Basidiomycota</taxon>
        <taxon>Agaricomycotina</taxon>
        <taxon>Agaricomycetes</taxon>
        <taxon>Agaricomycetidae</taxon>
        <taxon>Boletales</taxon>
        <taxon>Coniophorineae</taxon>
        <taxon>Serpulaceae</taxon>
        <taxon>Serpula</taxon>
    </lineage>
</organism>
<evidence type="ECO:0000256" key="9">
    <source>
        <dbReference type="ARBA" id="ARBA00023033"/>
    </source>
</evidence>
<feature type="domain" description="Auxiliary Activity family 9 catalytic" evidence="18">
    <location>
        <begin position="25"/>
        <end position="233"/>
    </location>
</feature>
<proteinExistence type="inferred from homology"/>
<evidence type="ECO:0000256" key="6">
    <source>
        <dbReference type="ARBA" id="ARBA00023001"/>
    </source>
</evidence>
<dbReference type="InterPro" id="IPR005103">
    <property type="entry name" value="AA9_LPMO"/>
</dbReference>
<comment type="catalytic activity">
    <reaction evidence="14">
        <text>[(1-&gt;4)-beta-D-glucosyl]n+m + reduced acceptor + O2 = 4-dehydro-beta-D-glucosyl-[(1-&gt;4)-beta-D-glucosyl]n-1 + [(1-&gt;4)-beta-D-glucosyl]m + acceptor + H2O.</text>
        <dbReference type="EC" id="1.14.99.56"/>
    </reaction>
</comment>
<evidence type="ECO:0000256" key="7">
    <source>
        <dbReference type="ARBA" id="ARBA00023002"/>
    </source>
</evidence>
<protein>
    <recommendedName>
        <fullName evidence="15">lytic cellulose monooxygenase (C4-dehydrogenating)</fullName>
        <ecNumber evidence="15">1.14.99.56</ecNumber>
    </recommendedName>
</protein>
<dbReference type="RefSeq" id="XP_007323206.1">
    <property type="nucleotide sequence ID" value="XM_007323144.1"/>
</dbReference>
<dbReference type="EC" id="1.14.99.56" evidence="15"/>
<keyword evidence="11" id="KW-0119">Carbohydrate metabolism</keyword>
<dbReference type="OrthoDB" id="4849160at2759"/>
<dbReference type="AlphaFoldDB" id="F8PAD2"/>
<dbReference type="GO" id="GO:0046872">
    <property type="term" value="F:metal ion binding"/>
    <property type="evidence" value="ECO:0007669"/>
    <property type="project" value="UniProtKB-KW"/>
</dbReference>
<evidence type="ECO:0000256" key="2">
    <source>
        <dbReference type="ARBA" id="ARBA00004613"/>
    </source>
</evidence>
<feature type="signal peptide" evidence="17">
    <location>
        <begin position="1"/>
        <end position="24"/>
    </location>
</feature>
<evidence type="ECO:0000259" key="18">
    <source>
        <dbReference type="Pfam" id="PF03443"/>
    </source>
</evidence>
<evidence type="ECO:0000256" key="5">
    <source>
        <dbReference type="ARBA" id="ARBA00022729"/>
    </source>
</evidence>
<evidence type="ECO:0000256" key="15">
    <source>
        <dbReference type="ARBA" id="ARBA00047174"/>
    </source>
</evidence>
<sequence length="313" mass="33224">MLTHLASLTLIFIISLTLLPTARAHGYVAQVTIDGTLYVGNVPNASPTPSIVRQINNVAPVKGANNSNLNCGQDAQKAALVASANPGSKLTFSWKGGDGSDWPHNIGPIMTYMTPCLNTTCDQYDSTNAMWFKVDEVGLESGNSTWYQQNLMNGYPANVTIPETLEPGEYLIRHEIIALHLANEMGGAEFYPSCTQVQVKGSQTGGPLANETVTFPGGYSDTAPGIYDPNIFNTPLDNYVFPGPPIAQFVLDSSGSSSNSSSSSSPSPTSSSPVPLPSSTGSGAGNASCKLRVQSMNVQRPRSVSRIMRDLLF</sequence>
<evidence type="ECO:0000256" key="3">
    <source>
        <dbReference type="ARBA" id="ARBA00022525"/>
    </source>
</evidence>
<keyword evidence="3" id="KW-0964">Secreted</keyword>
<dbReference type="GO" id="GO:0005576">
    <property type="term" value="C:extracellular region"/>
    <property type="evidence" value="ECO:0007669"/>
    <property type="project" value="UniProtKB-SubCell"/>
</dbReference>
<evidence type="ECO:0000256" key="11">
    <source>
        <dbReference type="ARBA" id="ARBA00023277"/>
    </source>
</evidence>
<keyword evidence="9" id="KW-0503">Monooxygenase</keyword>
<dbReference type="PANTHER" id="PTHR33353:SF10">
    <property type="entry name" value="ENDO-BETA-1,4-GLUCANASE D"/>
    <property type="match status" value="1"/>
</dbReference>
<keyword evidence="7" id="KW-0560">Oxidoreductase</keyword>
<name>F8PAD2_SERL9</name>
<keyword evidence="19" id="KW-0378">Hydrolase</keyword>
<accession>F8PAD2</accession>
<evidence type="ECO:0000256" key="13">
    <source>
        <dbReference type="ARBA" id="ARBA00044502"/>
    </source>
</evidence>
<dbReference type="Pfam" id="PF03443">
    <property type="entry name" value="AA9"/>
    <property type="match status" value="1"/>
</dbReference>
<keyword evidence="8" id="KW-0186">Copper</keyword>
<evidence type="ECO:0000256" key="12">
    <source>
        <dbReference type="ARBA" id="ARBA00023326"/>
    </source>
</evidence>
<gene>
    <name evidence="19" type="ORF">SERLADRAFT_478045</name>
</gene>
<evidence type="ECO:0000256" key="8">
    <source>
        <dbReference type="ARBA" id="ARBA00023008"/>
    </source>
</evidence>
<evidence type="ECO:0000256" key="14">
    <source>
        <dbReference type="ARBA" id="ARBA00045077"/>
    </source>
</evidence>
<evidence type="ECO:0000256" key="4">
    <source>
        <dbReference type="ARBA" id="ARBA00022723"/>
    </source>
</evidence>
<dbReference type="GO" id="GO:0030245">
    <property type="term" value="P:cellulose catabolic process"/>
    <property type="evidence" value="ECO:0007669"/>
    <property type="project" value="UniProtKB-KW"/>
</dbReference>
<reference evidence="19" key="1">
    <citation type="submission" date="2011-04" db="EMBL/GenBank/DDBJ databases">
        <title>Evolution of plant cell wall degrading machinery underlies the functional diversity of forest fungi.</title>
        <authorList>
            <consortium name="US DOE Joint Genome Institute (JGI-PGF)"/>
            <person name="Eastwood D.C."/>
            <person name="Floudas D."/>
            <person name="Binder M."/>
            <person name="Majcherczyk A."/>
            <person name="Schneider P."/>
            <person name="Aerts A."/>
            <person name="Asiegbu F.O."/>
            <person name="Baker S.E."/>
            <person name="Barry K."/>
            <person name="Bendiksby M."/>
            <person name="Blumentritt M."/>
            <person name="Coutinho P.M."/>
            <person name="Cullen D."/>
            <person name="Cullen D."/>
            <person name="Gathman A."/>
            <person name="Goodell B."/>
            <person name="Henrissat B."/>
            <person name="Ihrmark K."/>
            <person name="Kauserud H."/>
            <person name="Kohler A."/>
            <person name="LaButti K."/>
            <person name="Lapidus A."/>
            <person name="Lavin J.L."/>
            <person name="Lee Y.-H."/>
            <person name="Lindquist E."/>
            <person name="Lilly W."/>
            <person name="Lucas S."/>
            <person name="Morin E."/>
            <person name="Murat C."/>
            <person name="Oguiza J.A."/>
            <person name="Park J."/>
            <person name="Pisabarro A.G."/>
            <person name="Riley R."/>
            <person name="Rosling A."/>
            <person name="Salamov A."/>
            <person name="Schmidt O."/>
            <person name="Schmutz J."/>
            <person name="Skrede I."/>
            <person name="Stenlid J."/>
            <person name="Wiebenga A."/>
            <person name="Xie X."/>
            <person name="Kues U."/>
            <person name="Hibbett D.S."/>
            <person name="Hoffmeister D."/>
            <person name="Hogberg N."/>
            <person name="Martin F."/>
            <person name="Grigoriev I.V."/>
            <person name="Watkinson S.C."/>
        </authorList>
    </citation>
    <scope>NUCLEOTIDE SEQUENCE</scope>
    <source>
        <strain evidence="19">S7.9</strain>
    </source>
</reference>
<comment type="similarity">
    <text evidence="13">Belongs to the polysaccharide monooxygenase AA9 family.</text>
</comment>
<feature type="region of interest" description="Disordered" evidence="16">
    <location>
        <begin position="251"/>
        <end position="300"/>
    </location>
</feature>
<dbReference type="Proteomes" id="UP000008064">
    <property type="component" value="Unassembled WGS sequence"/>
</dbReference>
<dbReference type="GO" id="GO:0004497">
    <property type="term" value="F:monooxygenase activity"/>
    <property type="evidence" value="ECO:0007669"/>
    <property type="project" value="UniProtKB-KW"/>
</dbReference>
<dbReference type="HOGENOM" id="CLU_031730_2_2_1"/>
<dbReference type="PANTHER" id="PTHR33353">
    <property type="entry name" value="PUTATIVE (AFU_ORTHOLOGUE AFUA_1G12560)-RELATED"/>
    <property type="match status" value="1"/>
</dbReference>
<dbReference type="GeneID" id="18821111"/>
<evidence type="ECO:0000256" key="10">
    <source>
        <dbReference type="ARBA" id="ARBA00023157"/>
    </source>
</evidence>
<dbReference type="Gene3D" id="2.70.50.70">
    <property type="match status" value="1"/>
</dbReference>
<keyword evidence="4" id="KW-0479">Metal-binding</keyword>
<feature type="chain" id="PRO_5003376417" description="lytic cellulose monooxygenase (C4-dehydrogenating)" evidence="17">
    <location>
        <begin position="25"/>
        <end position="313"/>
    </location>
</feature>
<evidence type="ECO:0000256" key="16">
    <source>
        <dbReference type="SAM" id="MobiDB-lite"/>
    </source>
</evidence>
<dbReference type="CDD" id="cd21175">
    <property type="entry name" value="LPMO_AA9"/>
    <property type="match status" value="1"/>
</dbReference>
<keyword evidence="10" id="KW-1015">Disulfide bond</keyword>